<accession>A0A3D9HPJ2</accession>
<dbReference type="Proteomes" id="UP000256845">
    <property type="component" value="Unassembled WGS sequence"/>
</dbReference>
<dbReference type="SUPFAM" id="SSF69118">
    <property type="entry name" value="AhpD-like"/>
    <property type="match status" value="1"/>
</dbReference>
<dbReference type="EMBL" id="QRDW01000003">
    <property type="protein sequence ID" value="RED51408.1"/>
    <property type="molecule type" value="Genomic_DNA"/>
</dbReference>
<dbReference type="OrthoDB" id="287782at2"/>
<name>A0A3D9HPJ2_9PROT</name>
<dbReference type="Gene3D" id="1.20.1290.10">
    <property type="entry name" value="AhpD-like"/>
    <property type="match status" value="1"/>
</dbReference>
<dbReference type="InterPro" id="IPR029032">
    <property type="entry name" value="AhpD-like"/>
</dbReference>
<evidence type="ECO:0000313" key="2">
    <source>
        <dbReference type="Proteomes" id="UP000256845"/>
    </source>
</evidence>
<keyword evidence="2" id="KW-1185">Reference proteome</keyword>
<dbReference type="RefSeq" id="WP_115936300.1">
    <property type="nucleotide sequence ID" value="NZ_QRDW01000003.1"/>
</dbReference>
<comment type="caution">
    <text evidence="1">The sequence shown here is derived from an EMBL/GenBank/DDBJ whole genome shotgun (WGS) entry which is preliminary data.</text>
</comment>
<organism evidence="1 2">
    <name type="scientific">Aestuariispira insulae</name>
    <dbReference type="NCBI Taxonomy" id="1461337"/>
    <lineage>
        <taxon>Bacteria</taxon>
        <taxon>Pseudomonadati</taxon>
        <taxon>Pseudomonadota</taxon>
        <taxon>Alphaproteobacteria</taxon>
        <taxon>Rhodospirillales</taxon>
        <taxon>Kiloniellaceae</taxon>
        <taxon>Aestuariispira</taxon>
    </lineage>
</organism>
<dbReference type="AlphaFoldDB" id="A0A3D9HPJ2"/>
<evidence type="ECO:0000313" key="1">
    <source>
        <dbReference type="EMBL" id="RED51408.1"/>
    </source>
</evidence>
<reference evidence="1 2" key="1">
    <citation type="submission" date="2018-07" db="EMBL/GenBank/DDBJ databases">
        <title>Genomic Encyclopedia of Type Strains, Phase III (KMG-III): the genomes of soil and plant-associated and newly described type strains.</title>
        <authorList>
            <person name="Whitman W."/>
        </authorList>
    </citation>
    <scope>NUCLEOTIDE SEQUENCE [LARGE SCALE GENOMIC DNA]</scope>
    <source>
        <strain evidence="1 2">CECT 8488</strain>
    </source>
</reference>
<proteinExistence type="predicted"/>
<gene>
    <name evidence="1" type="ORF">DFP90_103208</name>
</gene>
<sequence>MFRFFIRQMILKFGKRYDYDVDYMLHMLERTPGVMNGLNAMSKLSSYRKKTPLNAHMAARLQGVLMEDCGPCVQLTVDMALEAGMARDEIEAVLTGDLAAMAEDTALGYRFAAAILARSDDQDVARAAVRTAYGEEAVIEITLATQVSRFFPMIKTGLGYGQSCSMVTLGERKITMEKDAA</sequence>
<evidence type="ECO:0008006" key="3">
    <source>
        <dbReference type="Google" id="ProtNLM"/>
    </source>
</evidence>
<protein>
    <recommendedName>
        <fullName evidence="3">AhpD family alkylhydroperoxidase</fullName>
    </recommendedName>
</protein>